<reference evidence="1" key="1">
    <citation type="submission" date="2015-06" db="EMBL/GenBank/DDBJ databases">
        <authorList>
            <person name="Joergensen T."/>
        </authorList>
    </citation>
    <scope>NUCLEOTIDE SEQUENCE</scope>
    <source>
        <plasmid evidence="1">pRGRH0668</plasmid>
    </source>
</reference>
<dbReference type="AlphaFoldDB" id="A0A0H5Q0R3"/>
<geneLocation type="plasmid" evidence="1">
    <name>pRGRH0668</name>
</geneLocation>
<accession>A0A0H5Q0R3</accession>
<proteinExistence type="predicted"/>
<reference evidence="1" key="2">
    <citation type="submission" date="2015-07" db="EMBL/GenBank/DDBJ databases">
        <title>Plasmids, circular viruses and viroids from rat gut.</title>
        <authorList>
            <person name="Jorgensen T.J."/>
            <person name="Hansen M.A."/>
            <person name="Xu Z."/>
            <person name="Tabak M.A."/>
            <person name="Sorensen S.J."/>
            <person name="Hansen L.H."/>
        </authorList>
    </citation>
    <scope>NUCLEOTIDE SEQUENCE</scope>
    <source>
        <plasmid evidence="1">pRGRH0668</plasmid>
    </source>
</reference>
<organism evidence="1">
    <name type="scientific">uncultured prokaryote</name>
    <dbReference type="NCBI Taxonomy" id="198431"/>
    <lineage>
        <taxon>unclassified sequences</taxon>
        <taxon>environmental samples</taxon>
    </lineage>
</organism>
<evidence type="ECO:0000313" key="1">
    <source>
        <dbReference type="EMBL" id="CRY95561.1"/>
    </source>
</evidence>
<dbReference type="EMBL" id="LN853290">
    <property type="protein sequence ID" value="CRY95561.1"/>
    <property type="molecule type" value="Genomic_DNA"/>
</dbReference>
<sequence>MAKLFQVILKGLYQGQQIINSLTFVSDNDNETTATGRGLAQALGYVPATPTTAANDRFFRAYLDAQTTAFQLEEVLSRNLFDVNDFYTVALSGTGWAGTQDASAQGSMSFVASKIMTNRVRQDIGRGSLALTPMVEINYLPDGTLVTGALAQLQAVCDELNQEPSWTDGTDTTQFIPAVFQKKEYDVPNSGTPPRTAYKFYPSPEEQLEHAAVGVTWNPKPRATSQTTRRIGKGA</sequence>
<name>A0A0H5Q0R3_9ZZZZ</name>
<keyword evidence="1" id="KW-0614">Plasmid</keyword>
<protein>
    <submittedName>
        <fullName evidence="1">Uncharacterized protein</fullName>
    </submittedName>
</protein>